<keyword evidence="1" id="KW-0472">Membrane</keyword>
<keyword evidence="1" id="KW-1133">Transmembrane helix</keyword>
<evidence type="ECO:0000256" key="1">
    <source>
        <dbReference type="SAM" id="Phobius"/>
    </source>
</evidence>
<feature type="transmembrane region" description="Helical" evidence="1">
    <location>
        <begin position="228"/>
        <end position="251"/>
    </location>
</feature>
<protein>
    <recommendedName>
        <fullName evidence="4">Fimbrial assembly protein (PilN)</fullName>
    </recommendedName>
</protein>
<keyword evidence="1" id="KW-0812">Transmembrane</keyword>
<keyword evidence="3" id="KW-1185">Reference proteome</keyword>
<proteinExistence type="predicted"/>
<name>A0ABV5GPB7_9FLAO</name>
<evidence type="ECO:0000313" key="2">
    <source>
        <dbReference type="EMBL" id="MFB9097196.1"/>
    </source>
</evidence>
<evidence type="ECO:0008006" key="4">
    <source>
        <dbReference type="Google" id="ProtNLM"/>
    </source>
</evidence>
<dbReference type="EMBL" id="JBHMEY010000039">
    <property type="protein sequence ID" value="MFB9097196.1"/>
    <property type="molecule type" value="Genomic_DNA"/>
</dbReference>
<reference evidence="2 3" key="1">
    <citation type="submission" date="2024-09" db="EMBL/GenBank/DDBJ databases">
        <authorList>
            <person name="Sun Q."/>
            <person name="Mori K."/>
        </authorList>
    </citation>
    <scope>NUCLEOTIDE SEQUENCE [LARGE SCALE GENOMIC DNA]</scope>
    <source>
        <strain evidence="2 3">CECT 7955</strain>
    </source>
</reference>
<accession>A0ABV5GPB7</accession>
<evidence type="ECO:0000313" key="3">
    <source>
        <dbReference type="Proteomes" id="UP001589607"/>
    </source>
</evidence>
<gene>
    <name evidence="2" type="ORF">ACFFVF_11765</name>
</gene>
<dbReference type="Proteomes" id="UP001589607">
    <property type="component" value="Unassembled WGS sequence"/>
</dbReference>
<comment type="caution">
    <text evidence="2">The sequence shown here is derived from an EMBL/GenBank/DDBJ whole genome shotgun (WGS) entry which is preliminary data.</text>
</comment>
<organism evidence="2 3">
    <name type="scientific">Flavobacterium jumunjinense</name>
    <dbReference type="NCBI Taxonomy" id="998845"/>
    <lineage>
        <taxon>Bacteria</taxon>
        <taxon>Pseudomonadati</taxon>
        <taxon>Bacteroidota</taxon>
        <taxon>Flavobacteriia</taxon>
        <taxon>Flavobacteriales</taxon>
        <taxon>Flavobacteriaceae</taxon>
        <taxon>Flavobacterium</taxon>
    </lineage>
</organism>
<dbReference type="RefSeq" id="WP_236458906.1">
    <property type="nucleotide sequence ID" value="NZ_CBCSGE010000015.1"/>
</dbReference>
<sequence>MLNFLSKIFKINSIQVVGIYQETDSERYTLLTFKKEKNQLKLIENKSFISKKTFLENIDLKLPIVLAIDGKGVLNKNIDSTSDIDLAWQKNIDFNTIYHTSYTLKNNTFISFCRKNIADEWLSLFESKKAQIIDVYIGSFLSVLLADNLSSPVVYSGDLALVLEQNEIVNFSKPEAIPSANYTIGEHSVSNFVLPLYGIGLNYFVQNDSISKSEFNNNSIDEVVYRKAFSTFGLIMLVGFLITLLASYLTIQYYSEKNAALNIQNVYSNKAYQQIVTLEKQKKDKEKIIKDSGFLSDKFLSFYSYEIIKSIPNSISLNELNTAPLQKVVKHNEKVEITPGTIWVKGVTVNEDEFNNWLRSLKSFHWIAKFELESLKKDKKNNTQFSLKIRIK</sequence>